<gene>
    <name evidence="10" type="ORF">EIN_250250</name>
</gene>
<feature type="transmembrane region" description="Helical" evidence="9">
    <location>
        <begin position="158"/>
        <end position="178"/>
    </location>
</feature>
<feature type="transmembrane region" description="Helical" evidence="9">
    <location>
        <begin position="98"/>
        <end position="118"/>
    </location>
</feature>
<dbReference type="InterPro" id="IPR036259">
    <property type="entry name" value="MFS_trans_sf"/>
</dbReference>
<dbReference type="GeneID" id="14893928"/>
<evidence type="ECO:0000256" key="9">
    <source>
        <dbReference type="SAM" id="Phobius"/>
    </source>
</evidence>
<keyword evidence="2 9" id="KW-0812">Transmembrane</keyword>
<accession>A0A0A1UEB1</accession>
<evidence type="ECO:0000256" key="2">
    <source>
        <dbReference type="ARBA" id="ARBA00022692"/>
    </source>
</evidence>
<dbReference type="Proteomes" id="UP000014680">
    <property type="component" value="Unassembled WGS sequence"/>
</dbReference>
<evidence type="ECO:0000256" key="4">
    <source>
        <dbReference type="ARBA" id="ARBA00023136"/>
    </source>
</evidence>
<keyword evidence="5" id="KW-0325">Glycoprotein</keyword>
<dbReference type="OMA" id="IGDCCIN"/>
<feature type="transmembrane region" description="Helical" evidence="9">
    <location>
        <begin position="356"/>
        <end position="378"/>
    </location>
</feature>
<feature type="transmembrane region" description="Helical" evidence="9">
    <location>
        <begin position="264"/>
        <end position="282"/>
    </location>
</feature>
<feature type="transmembrane region" description="Helical" evidence="9">
    <location>
        <begin position="12"/>
        <end position="31"/>
    </location>
</feature>
<feature type="transmembrane region" description="Helical" evidence="9">
    <location>
        <begin position="236"/>
        <end position="257"/>
    </location>
</feature>
<protein>
    <recommendedName>
        <fullName evidence="6">UNC93-like protein MFSD11</fullName>
    </recommendedName>
    <alternativeName>
        <fullName evidence="7">Major facilitator superfamily domain-containing protein 11</fullName>
    </alternativeName>
</protein>
<dbReference type="VEuPathDB" id="AmoebaDB:EIN_250250"/>
<organism evidence="10 11">
    <name type="scientific">Entamoeba invadens IP1</name>
    <dbReference type="NCBI Taxonomy" id="370355"/>
    <lineage>
        <taxon>Eukaryota</taxon>
        <taxon>Amoebozoa</taxon>
        <taxon>Evosea</taxon>
        <taxon>Archamoebae</taxon>
        <taxon>Mastigamoebida</taxon>
        <taxon>Entamoebidae</taxon>
        <taxon>Entamoeba</taxon>
    </lineage>
</organism>
<evidence type="ECO:0000256" key="1">
    <source>
        <dbReference type="ARBA" id="ARBA00004141"/>
    </source>
</evidence>
<dbReference type="PANTHER" id="PTHR23294:SF0">
    <property type="entry name" value="UNC93-LIKE PROTEIN MFSD11"/>
    <property type="match status" value="1"/>
</dbReference>
<feature type="compositionally biased region" description="Polar residues" evidence="8">
    <location>
        <begin position="437"/>
        <end position="450"/>
    </location>
</feature>
<keyword evidence="3 9" id="KW-1133">Transmembrane helix</keyword>
<evidence type="ECO:0000313" key="11">
    <source>
        <dbReference type="Proteomes" id="UP000014680"/>
    </source>
</evidence>
<keyword evidence="4 9" id="KW-0472">Membrane</keyword>
<feature type="region of interest" description="Disordered" evidence="8">
    <location>
        <begin position="392"/>
        <end position="463"/>
    </location>
</feature>
<dbReference type="RefSeq" id="XP_004261702.1">
    <property type="nucleotide sequence ID" value="XM_004261654.1"/>
</dbReference>
<comment type="subcellular location">
    <subcellularLocation>
        <location evidence="1">Membrane</location>
        <topology evidence="1">Multi-pass membrane protein</topology>
    </subcellularLocation>
</comment>
<keyword evidence="11" id="KW-1185">Reference proteome</keyword>
<dbReference type="OrthoDB" id="196103at2759"/>
<dbReference type="AlphaFoldDB" id="A0A0A1UEB1"/>
<evidence type="ECO:0000256" key="7">
    <source>
        <dbReference type="ARBA" id="ARBA00041910"/>
    </source>
</evidence>
<feature type="transmembrane region" description="Helical" evidence="9">
    <location>
        <begin position="331"/>
        <end position="350"/>
    </location>
</feature>
<name>A0A0A1UEB1_ENTIV</name>
<dbReference type="GO" id="GO:0016020">
    <property type="term" value="C:membrane"/>
    <property type="evidence" value="ECO:0007669"/>
    <property type="project" value="UniProtKB-SubCell"/>
</dbReference>
<dbReference type="InterPro" id="IPR010291">
    <property type="entry name" value="Ion_channel_UNC-93"/>
</dbReference>
<proteinExistence type="predicted"/>
<dbReference type="EMBL" id="KB206169">
    <property type="protein sequence ID" value="ELP94931.1"/>
    <property type="molecule type" value="Genomic_DNA"/>
</dbReference>
<feature type="transmembrane region" description="Helical" evidence="9">
    <location>
        <begin position="43"/>
        <end position="67"/>
    </location>
</feature>
<dbReference type="PANTHER" id="PTHR23294">
    <property type="entry name" value="ET TRANSLATION PRODUCT-RELATED"/>
    <property type="match status" value="1"/>
</dbReference>
<sequence>MLEKLSTVKPYLKPLYLGVCFFLLFAGYQTTQNYQSGINETDGYISVALVYGFFGIGQFVTPLVIYFLTPKYSLFFAGIFYVFYIVTNVYLIRPLYFVASAGCGLGAALIWSAAAVLLSGYEQECPKGPFCYTAFYFPYYSFFVGNFVPLIIDPSKKEMMFMVLSIIAAVAVIMFLFVQDSEPTPPESIPKVLLSTVKAFIILPLMLLFPIAVSFGVCLSYYYTTMPVLMPINMTSLIYICMGLGMIISTFCWGFLVRLFGEKWVLVIPLCCSVIAGVLGILLEEVEMNETGKNVVACLLGAISGISDSGIDSLITAFVNRVWPKEIAPLCAWRIVYLLSMCIALLYSAFISRTIVIGIEIGLAVIALFSIFIVIFLYKRVFQRVEDENNEKVKELEESDKEKRSEQVQEKEATEGKSTSTDKEMSIEKPESDQNESKSSMSSEDLTTMIANEDLRSQGLIDL</sequence>
<dbReference type="SUPFAM" id="SSF103473">
    <property type="entry name" value="MFS general substrate transporter"/>
    <property type="match status" value="1"/>
</dbReference>
<evidence type="ECO:0000256" key="3">
    <source>
        <dbReference type="ARBA" id="ARBA00022989"/>
    </source>
</evidence>
<evidence type="ECO:0000256" key="5">
    <source>
        <dbReference type="ARBA" id="ARBA00023180"/>
    </source>
</evidence>
<feature type="compositionally biased region" description="Basic and acidic residues" evidence="8">
    <location>
        <begin position="392"/>
        <end position="436"/>
    </location>
</feature>
<feature type="transmembrane region" description="Helical" evidence="9">
    <location>
        <begin position="130"/>
        <end position="152"/>
    </location>
</feature>
<dbReference type="Pfam" id="PF05978">
    <property type="entry name" value="UNC-93"/>
    <property type="match status" value="1"/>
</dbReference>
<evidence type="ECO:0000256" key="8">
    <source>
        <dbReference type="SAM" id="MobiDB-lite"/>
    </source>
</evidence>
<evidence type="ECO:0000313" key="10">
    <source>
        <dbReference type="EMBL" id="ELP94931.1"/>
    </source>
</evidence>
<reference evidence="10 11" key="1">
    <citation type="submission" date="2012-10" db="EMBL/GenBank/DDBJ databases">
        <authorList>
            <person name="Zafar N."/>
            <person name="Inman J."/>
            <person name="Hall N."/>
            <person name="Lorenzi H."/>
            <person name="Caler E."/>
        </authorList>
    </citation>
    <scope>NUCLEOTIDE SEQUENCE [LARGE SCALE GENOMIC DNA]</scope>
    <source>
        <strain evidence="10 11">IP1</strain>
    </source>
</reference>
<feature type="transmembrane region" description="Helical" evidence="9">
    <location>
        <begin position="199"/>
        <end position="224"/>
    </location>
</feature>
<feature type="transmembrane region" description="Helical" evidence="9">
    <location>
        <begin position="74"/>
        <end position="92"/>
    </location>
</feature>
<evidence type="ECO:0000256" key="6">
    <source>
        <dbReference type="ARBA" id="ARBA00040302"/>
    </source>
</evidence>
<dbReference type="InterPro" id="IPR051617">
    <property type="entry name" value="UNC-93-like_regulator"/>
</dbReference>
<dbReference type="Gene3D" id="1.20.1250.20">
    <property type="entry name" value="MFS general substrate transporter like domains"/>
    <property type="match status" value="1"/>
</dbReference>
<dbReference type="KEGG" id="eiv:EIN_250250"/>